<feature type="compositionally biased region" description="Basic and acidic residues" evidence="1">
    <location>
        <begin position="24"/>
        <end position="38"/>
    </location>
</feature>
<evidence type="ECO:0000313" key="3">
    <source>
        <dbReference type="Proteomes" id="UP000799757"/>
    </source>
</evidence>
<name>A0A6A6X9S7_9PLEO</name>
<accession>A0A6A6X9S7</accession>
<evidence type="ECO:0000313" key="2">
    <source>
        <dbReference type="EMBL" id="KAF2792527.1"/>
    </source>
</evidence>
<evidence type="ECO:0000256" key="1">
    <source>
        <dbReference type="SAM" id="MobiDB-lite"/>
    </source>
</evidence>
<reference evidence="2" key="1">
    <citation type="journal article" date="2020" name="Stud. Mycol.">
        <title>101 Dothideomycetes genomes: a test case for predicting lifestyles and emergence of pathogens.</title>
        <authorList>
            <person name="Haridas S."/>
            <person name="Albert R."/>
            <person name="Binder M."/>
            <person name="Bloem J."/>
            <person name="Labutti K."/>
            <person name="Salamov A."/>
            <person name="Andreopoulos B."/>
            <person name="Baker S."/>
            <person name="Barry K."/>
            <person name="Bills G."/>
            <person name="Bluhm B."/>
            <person name="Cannon C."/>
            <person name="Castanera R."/>
            <person name="Culley D."/>
            <person name="Daum C."/>
            <person name="Ezra D."/>
            <person name="Gonzalez J."/>
            <person name="Henrissat B."/>
            <person name="Kuo A."/>
            <person name="Liang C."/>
            <person name="Lipzen A."/>
            <person name="Lutzoni F."/>
            <person name="Magnuson J."/>
            <person name="Mondo S."/>
            <person name="Nolan M."/>
            <person name="Ohm R."/>
            <person name="Pangilinan J."/>
            <person name="Park H.-J."/>
            <person name="Ramirez L."/>
            <person name="Alfaro M."/>
            <person name="Sun H."/>
            <person name="Tritt A."/>
            <person name="Yoshinaga Y."/>
            <person name="Zwiers L.-H."/>
            <person name="Turgeon B."/>
            <person name="Goodwin S."/>
            <person name="Spatafora J."/>
            <person name="Crous P."/>
            <person name="Grigoriev I."/>
        </authorList>
    </citation>
    <scope>NUCLEOTIDE SEQUENCE</scope>
    <source>
        <strain evidence="2">CBS 109.77</strain>
    </source>
</reference>
<keyword evidence="3" id="KW-1185">Reference proteome</keyword>
<dbReference type="EMBL" id="MU001966">
    <property type="protein sequence ID" value="KAF2792527.1"/>
    <property type="molecule type" value="Genomic_DNA"/>
</dbReference>
<dbReference type="AlphaFoldDB" id="A0A6A6X9S7"/>
<evidence type="ECO:0008006" key="4">
    <source>
        <dbReference type="Google" id="ProtNLM"/>
    </source>
</evidence>
<organism evidence="2 3">
    <name type="scientific">Melanomma pulvis-pyrius CBS 109.77</name>
    <dbReference type="NCBI Taxonomy" id="1314802"/>
    <lineage>
        <taxon>Eukaryota</taxon>
        <taxon>Fungi</taxon>
        <taxon>Dikarya</taxon>
        <taxon>Ascomycota</taxon>
        <taxon>Pezizomycotina</taxon>
        <taxon>Dothideomycetes</taxon>
        <taxon>Pleosporomycetidae</taxon>
        <taxon>Pleosporales</taxon>
        <taxon>Melanommataceae</taxon>
        <taxon>Melanomma</taxon>
    </lineage>
</organism>
<gene>
    <name evidence="2" type="ORF">K505DRAFT_362839</name>
</gene>
<feature type="compositionally biased region" description="Polar residues" evidence="1">
    <location>
        <begin position="1"/>
        <end position="16"/>
    </location>
</feature>
<dbReference type="Proteomes" id="UP000799757">
    <property type="component" value="Unassembled WGS sequence"/>
</dbReference>
<sequence>MKSSQNRDQASRSNPAIGTKRRLHDVGFDDHVSRRDGVGGRTLAKRVRNTAGVAGHEDLQLLHNSHNPLLSLPGEIRNLVYAYAVEKEVPENEYYTAPHIITLNPPPPPHHDEPPSTPLLPIRQWWRLTQVCKQMRYEFYPLYMRRTEVRIRFRDSLQYLRTFFPTEGKDTNRIAAYNGNFKIMVEEMRGEKKLDILPLIKLCVRAPRVKCCFESTIAPLPPDISDSADGRNQINGLNRLLSNELARPSILTGLSMFTRPPITKIYYSLPKHAWTSRWPTQSRFLPKVRIMFRGEWRQEWMNGKIWLKFDAKPDAKRTKWHLEHDGFDNFIRAAELWWTYEIWEIMTYCKEEEDTRMTDAVELEYSDTNKT</sequence>
<protein>
    <recommendedName>
        <fullName evidence="4">F-box domain-containing protein</fullName>
    </recommendedName>
</protein>
<feature type="region of interest" description="Disordered" evidence="1">
    <location>
        <begin position="1"/>
        <end position="42"/>
    </location>
</feature>
<proteinExistence type="predicted"/>
<dbReference type="OrthoDB" id="4133832at2759"/>